<evidence type="ECO:0000313" key="3">
    <source>
        <dbReference type="Proteomes" id="UP000612055"/>
    </source>
</evidence>
<protein>
    <submittedName>
        <fullName evidence="2">Uncharacterized protein</fullName>
    </submittedName>
</protein>
<evidence type="ECO:0000313" key="2">
    <source>
        <dbReference type="EMBL" id="KAG2498828.1"/>
    </source>
</evidence>
<keyword evidence="3" id="KW-1185">Reference proteome</keyword>
<gene>
    <name evidence="2" type="ORF">HYH03_003021</name>
</gene>
<comment type="caution">
    <text evidence="2">The sequence shown here is derived from an EMBL/GenBank/DDBJ whole genome shotgun (WGS) entry which is preliminary data.</text>
</comment>
<sequence length="221" mass="23258">MQISEEPSPAPSGGHKPESDEYVNDAVARFWPNGSSPPSSIEGHPNDTLASLSSFPSLSLLQALDDSLEPGPAVGEGAPDPFESPRPAASPRSVLEGPSPMASGYRCNSLASSELDKLQDEYMAVASFNCLSINKTVSRPDGMASLMSHELPNHTGLPPAYRRPPTLVAPSPFTADYQPSPMAAAAVAAMPPPPIDGPQEADTGPERMAGSARRSEPSWRR</sequence>
<feature type="region of interest" description="Disordered" evidence="1">
    <location>
        <begin position="1"/>
        <end position="48"/>
    </location>
</feature>
<feature type="region of interest" description="Disordered" evidence="1">
    <location>
        <begin position="63"/>
        <end position="103"/>
    </location>
</feature>
<organism evidence="2 3">
    <name type="scientific">Edaphochlamys debaryana</name>
    <dbReference type="NCBI Taxonomy" id="47281"/>
    <lineage>
        <taxon>Eukaryota</taxon>
        <taxon>Viridiplantae</taxon>
        <taxon>Chlorophyta</taxon>
        <taxon>core chlorophytes</taxon>
        <taxon>Chlorophyceae</taxon>
        <taxon>CS clade</taxon>
        <taxon>Chlamydomonadales</taxon>
        <taxon>Chlamydomonadales incertae sedis</taxon>
        <taxon>Edaphochlamys</taxon>
    </lineage>
</organism>
<feature type="region of interest" description="Disordered" evidence="1">
    <location>
        <begin position="185"/>
        <end position="221"/>
    </location>
</feature>
<dbReference type="EMBL" id="JAEHOE010000008">
    <property type="protein sequence ID" value="KAG2498828.1"/>
    <property type="molecule type" value="Genomic_DNA"/>
</dbReference>
<reference evidence="2" key="1">
    <citation type="journal article" date="2020" name="bioRxiv">
        <title>Comparative genomics of Chlamydomonas.</title>
        <authorList>
            <person name="Craig R.J."/>
            <person name="Hasan A.R."/>
            <person name="Ness R.W."/>
            <person name="Keightley P.D."/>
        </authorList>
    </citation>
    <scope>NUCLEOTIDE SEQUENCE</scope>
    <source>
        <strain evidence="2">CCAP 11/70</strain>
    </source>
</reference>
<dbReference type="Proteomes" id="UP000612055">
    <property type="component" value="Unassembled WGS sequence"/>
</dbReference>
<name>A0A835YA15_9CHLO</name>
<proteinExistence type="predicted"/>
<evidence type="ECO:0000256" key="1">
    <source>
        <dbReference type="SAM" id="MobiDB-lite"/>
    </source>
</evidence>
<accession>A0A835YA15</accession>
<dbReference type="AlphaFoldDB" id="A0A835YA15"/>